<dbReference type="InterPro" id="IPR000551">
    <property type="entry name" value="MerR-type_HTH_dom"/>
</dbReference>
<proteinExistence type="predicted"/>
<feature type="domain" description="HTH merR-type" evidence="2">
    <location>
        <begin position="13"/>
        <end position="83"/>
    </location>
</feature>
<dbReference type="AlphaFoldDB" id="A0A7C3QVT0"/>
<protein>
    <submittedName>
        <fullName evidence="3">MerR family transcriptional regulator</fullName>
    </submittedName>
</protein>
<sequence length="116" mass="13165">MDRHQSGVTFTQKYRIGEACRILGITPATLRHWEKVFPLLSPKKTRGGQREYSEEDLRFLGRVIELTRVEGRSLKGSRAILEGVNLPESPQWVGETLVDLRKAIQLMDETDSEIGA</sequence>
<comment type="caution">
    <text evidence="3">The sequence shown here is derived from an EMBL/GenBank/DDBJ whole genome shotgun (WGS) entry which is preliminary data.</text>
</comment>
<reference evidence="3" key="1">
    <citation type="journal article" date="2020" name="mSystems">
        <title>Genome- and Community-Level Interaction Insights into Carbon Utilization and Element Cycling Functions of Hydrothermarchaeota in Hydrothermal Sediment.</title>
        <authorList>
            <person name="Zhou Z."/>
            <person name="Liu Y."/>
            <person name="Xu W."/>
            <person name="Pan J."/>
            <person name="Luo Z.H."/>
            <person name="Li M."/>
        </authorList>
    </citation>
    <scope>NUCLEOTIDE SEQUENCE [LARGE SCALE GENOMIC DNA]</scope>
    <source>
        <strain evidence="3">SpSt-902</strain>
    </source>
</reference>
<name>A0A7C3QVT0_9BACT</name>
<dbReference type="InterPro" id="IPR047057">
    <property type="entry name" value="MerR_fam"/>
</dbReference>
<dbReference type="EMBL" id="DTMM01000216">
    <property type="protein sequence ID" value="HFT94272.1"/>
    <property type="molecule type" value="Genomic_DNA"/>
</dbReference>
<gene>
    <name evidence="3" type="ORF">ENX03_10175</name>
</gene>
<dbReference type="PANTHER" id="PTHR30204">
    <property type="entry name" value="REDOX-CYCLING DRUG-SENSING TRANSCRIPTIONAL ACTIVATOR SOXR"/>
    <property type="match status" value="1"/>
</dbReference>
<dbReference type="PROSITE" id="PS50937">
    <property type="entry name" value="HTH_MERR_2"/>
    <property type="match status" value="1"/>
</dbReference>
<evidence type="ECO:0000259" key="2">
    <source>
        <dbReference type="PROSITE" id="PS50937"/>
    </source>
</evidence>
<evidence type="ECO:0000313" key="3">
    <source>
        <dbReference type="EMBL" id="HFT94272.1"/>
    </source>
</evidence>
<accession>A0A7C3QVT0</accession>
<dbReference type="SUPFAM" id="SSF46955">
    <property type="entry name" value="Putative DNA-binding domain"/>
    <property type="match status" value="1"/>
</dbReference>
<dbReference type="GO" id="GO:0003700">
    <property type="term" value="F:DNA-binding transcription factor activity"/>
    <property type="evidence" value="ECO:0007669"/>
    <property type="project" value="InterPro"/>
</dbReference>
<dbReference type="InterPro" id="IPR009061">
    <property type="entry name" value="DNA-bd_dom_put_sf"/>
</dbReference>
<dbReference type="PANTHER" id="PTHR30204:SF15">
    <property type="entry name" value="BLL5018 PROTEIN"/>
    <property type="match status" value="1"/>
</dbReference>
<dbReference type="Gene3D" id="1.10.1660.10">
    <property type="match status" value="1"/>
</dbReference>
<organism evidence="3">
    <name type="scientific">Leptospirillum ferriphilum</name>
    <dbReference type="NCBI Taxonomy" id="178606"/>
    <lineage>
        <taxon>Bacteria</taxon>
        <taxon>Pseudomonadati</taxon>
        <taxon>Nitrospirota</taxon>
        <taxon>Nitrospiria</taxon>
        <taxon>Nitrospirales</taxon>
        <taxon>Nitrospiraceae</taxon>
        <taxon>Leptospirillum</taxon>
    </lineage>
</organism>
<dbReference type="SMART" id="SM00422">
    <property type="entry name" value="HTH_MERR"/>
    <property type="match status" value="1"/>
</dbReference>
<evidence type="ECO:0000256" key="1">
    <source>
        <dbReference type="ARBA" id="ARBA00023125"/>
    </source>
</evidence>
<keyword evidence="1" id="KW-0238">DNA-binding</keyword>
<dbReference type="GO" id="GO:0003677">
    <property type="term" value="F:DNA binding"/>
    <property type="evidence" value="ECO:0007669"/>
    <property type="project" value="UniProtKB-KW"/>
</dbReference>
<dbReference type="Pfam" id="PF13411">
    <property type="entry name" value="MerR_1"/>
    <property type="match status" value="1"/>
</dbReference>